<dbReference type="HOGENOM" id="CLU_034396_1_0_1"/>
<feature type="region of interest" description="Disordered" evidence="11">
    <location>
        <begin position="334"/>
        <end position="353"/>
    </location>
</feature>
<dbReference type="PIRSF" id="PIRSF038093">
    <property type="entry name" value="ARP2/3_su1"/>
    <property type="match status" value="1"/>
</dbReference>
<feature type="compositionally biased region" description="Low complexity" evidence="11">
    <location>
        <begin position="300"/>
        <end position="321"/>
    </location>
</feature>
<name>A0A067MBY2_BOTB1</name>
<feature type="region of interest" description="Disordered" evidence="11">
    <location>
        <begin position="300"/>
        <end position="322"/>
    </location>
</feature>
<evidence type="ECO:0000256" key="4">
    <source>
        <dbReference type="ARBA" id="ARBA00022574"/>
    </source>
</evidence>
<comment type="similarity">
    <text evidence="2">Belongs to the WD repeat ARPC1 family.</text>
</comment>
<dbReference type="GO" id="GO:0034314">
    <property type="term" value="P:Arp2/3 complex-mediated actin nucleation"/>
    <property type="evidence" value="ECO:0007669"/>
    <property type="project" value="InterPro"/>
</dbReference>
<dbReference type="PANTHER" id="PTHR10709">
    <property type="entry name" value="ACTIN-RELATED PROTEIN 2/3 COMPLEX SUBUNIT 1"/>
    <property type="match status" value="1"/>
</dbReference>
<dbReference type="STRING" id="930990.A0A067MBY2"/>
<keyword evidence="13" id="KW-1185">Reference proteome</keyword>
<comment type="subcellular location">
    <subcellularLocation>
        <location evidence="1">Cytoplasm</location>
        <location evidence="1">Cytoskeleton</location>
    </subcellularLocation>
</comment>
<evidence type="ECO:0000256" key="9">
    <source>
        <dbReference type="ARBA" id="ARBA00041789"/>
    </source>
</evidence>
<dbReference type="InterPro" id="IPR015943">
    <property type="entry name" value="WD40/YVTN_repeat-like_dom_sf"/>
</dbReference>
<accession>A0A067MBY2</accession>
<dbReference type="PROSITE" id="PS50082">
    <property type="entry name" value="WD_REPEATS_2"/>
    <property type="match status" value="1"/>
</dbReference>
<organism evidence="12 13">
    <name type="scientific">Botryobasidium botryosum (strain FD-172 SS1)</name>
    <dbReference type="NCBI Taxonomy" id="930990"/>
    <lineage>
        <taxon>Eukaryota</taxon>
        <taxon>Fungi</taxon>
        <taxon>Dikarya</taxon>
        <taxon>Basidiomycota</taxon>
        <taxon>Agaricomycotina</taxon>
        <taxon>Agaricomycetes</taxon>
        <taxon>Cantharellales</taxon>
        <taxon>Botryobasidiaceae</taxon>
        <taxon>Botryobasidium</taxon>
    </lineage>
</organism>
<dbReference type="PROSITE" id="PS50294">
    <property type="entry name" value="WD_REPEATS_REGION"/>
    <property type="match status" value="1"/>
</dbReference>
<dbReference type="Pfam" id="PF00400">
    <property type="entry name" value="WD40"/>
    <property type="match status" value="4"/>
</dbReference>
<dbReference type="AlphaFoldDB" id="A0A067MBY2"/>
<keyword evidence="3" id="KW-0963">Cytoplasm</keyword>
<proteinExistence type="inferred from homology"/>
<protein>
    <recommendedName>
        <fullName evidence="8">Arp2/3 complex 41 kDa subunit</fullName>
    </recommendedName>
    <alternativeName>
        <fullName evidence="9">p41-ARC</fullName>
    </alternativeName>
</protein>
<dbReference type="SMART" id="SM00320">
    <property type="entry name" value="WD40"/>
    <property type="match status" value="4"/>
</dbReference>
<dbReference type="Proteomes" id="UP000027195">
    <property type="component" value="Unassembled WGS sequence"/>
</dbReference>
<keyword evidence="4 10" id="KW-0853">WD repeat</keyword>
<evidence type="ECO:0000256" key="11">
    <source>
        <dbReference type="SAM" id="MobiDB-lite"/>
    </source>
</evidence>
<dbReference type="InterPro" id="IPR036322">
    <property type="entry name" value="WD40_repeat_dom_sf"/>
</dbReference>
<dbReference type="SUPFAM" id="SSF50978">
    <property type="entry name" value="WD40 repeat-like"/>
    <property type="match status" value="1"/>
</dbReference>
<evidence type="ECO:0000256" key="10">
    <source>
        <dbReference type="PROSITE-ProRule" id="PRU00221"/>
    </source>
</evidence>
<keyword evidence="5" id="KW-0677">Repeat</keyword>
<sequence>MSAPEIYPLATVPITSHAFSADRSQVAVSFNSEEAQILTRQGPEWIPIETLAEHDKVITSIDWAPKTNRIVTCSQDRNAYVWTETPNPVTGEIKWKPTLVLLRINRAATYVRWSPFEDKFAVASGARAIAICSFESDNDWWVAKHLKKPIRSTVLSVEWHPNNVLLAAGSADMKARVLSAYIKDVDKRPSGTVWGEKLPFNTLCGEYSSPNGGWVHSVGFSPSGDVLAFASHDSCVTIVYPGPTPSIFTVKMNSLPYVTLTWTAEDTLVAAGHDCHPMLFQADSSGWKAVGSLDDVTGSSKSASGFSSPSTPSFPGRSSTPVGRLNNEAFNRFRNADSRGTSGSAALQAGLGGGASGPDGELLTVHQNTITSVRPYDYAPDGTVAKVTTTGVDGKLVVWAVSATPGSLAGKLGSVHLRH</sequence>
<evidence type="ECO:0000313" key="12">
    <source>
        <dbReference type="EMBL" id="KDQ13079.1"/>
    </source>
</evidence>
<keyword evidence="6" id="KW-0009">Actin-binding</keyword>
<evidence type="ECO:0000256" key="5">
    <source>
        <dbReference type="ARBA" id="ARBA00022737"/>
    </source>
</evidence>
<feature type="compositionally biased region" description="Low complexity" evidence="11">
    <location>
        <begin position="340"/>
        <end position="349"/>
    </location>
</feature>
<dbReference type="InParanoid" id="A0A067MBY2"/>
<reference evidence="13" key="1">
    <citation type="journal article" date="2014" name="Proc. Natl. Acad. Sci. U.S.A.">
        <title>Extensive sampling of basidiomycete genomes demonstrates inadequacy of the white-rot/brown-rot paradigm for wood decay fungi.</title>
        <authorList>
            <person name="Riley R."/>
            <person name="Salamov A.A."/>
            <person name="Brown D.W."/>
            <person name="Nagy L.G."/>
            <person name="Floudas D."/>
            <person name="Held B.W."/>
            <person name="Levasseur A."/>
            <person name="Lombard V."/>
            <person name="Morin E."/>
            <person name="Otillar R."/>
            <person name="Lindquist E.A."/>
            <person name="Sun H."/>
            <person name="LaButti K.M."/>
            <person name="Schmutz J."/>
            <person name="Jabbour D."/>
            <person name="Luo H."/>
            <person name="Baker S.E."/>
            <person name="Pisabarro A.G."/>
            <person name="Walton J.D."/>
            <person name="Blanchette R.A."/>
            <person name="Henrissat B."/>
            <person name="Martin F."/>
            <person name="Cullen D."/>
            <person name="Hibbett D.S."/>
            <person name="Grigoriev I.V."/>
        </authorList>
    </citation>
    <scope>NUCLEOTIDE SEQUENCE [LARGE SCALE GENOMIC DNA]</scope>
    <source>
        <strain evidence="13">FD-172 SS1</strain>
    </source>
</reference>
<dbReference type="Gene3D" id="2.130.10.10">
    <property type="entry name" value="YVTN repeat-like/Quinoprotein amine dehydrogenase"/>
    <property type="match status" value="1"/>
</dbReference>
<dbReference type="GO" id="GO:0005885">
    <property type="term" value="C:Arp2/3 protein complex"/>
    <property type="evidence" value="ECO:0007669"/>
    <property type="project" value="InterPro"/>
</dbReference>
<evidence type="ECO:0000256" key="3">
    <source>
        <dbReference type="ARBA" id="ARBA00022490"/>
    </source>
</evidence>
<evidence type="ECO:0000256" key="1">
    <source>
        <dbReference type="ARBA" id="ARBA00004245"/>
    </source>
</evidence>
<dbReference type="FunCoup" id="A0A067MBY2">
    <property type="interactions" value="391"/>
</dbReference>
<evidence type="ECO:0000313" key="13">
    <source>
        <dbReference type="Proteomes" id="UP000027195"/>
    </source>
</evidence>
<dbReference type="InterPro" id="IPR017383">
    <property type="entry name" value="ARPC1"/>
</dbReference>
<evidence type="ECO:0000256" key="7">
    <source>
        <dbReference type="ARBA" id="ARBA00023212"/>
    </source>
</evidence>
<dbReference type="OrthoDB" id="406844at2759"/>
<dbReference type="GO" id="GO:0051015">
    <property type="term" value="F:actin filament binding"/>
    <property type="evidence" value="ECO:0007669"/>
    <property type="project" value="TreeGrafter"/>
</dbReference>
<evidence type="ECO:0000256" key="6">
    <source>
        <dbReference type="ARBA" id="ARBA00023203"/>
    </source>
</evidence>
<evidence type="ECO:0000256" key="8">
    <source>
        <dbReference type="ARBA" id="ARBA00041244"/>
    </source>
</evidence>
<dbReference type="InterPro" id="IPR001680">
    <property type="entry name" value="WD40_rpt"/>
</dbReference>
<dbReference type="PANTHER" id="PTHR10709:SF2">
    <property type="entry name" value="ACTIN-RELATED PROTEIN 2_3 COMPLEX SUBUNIT"/>
    <property type="match status" value="1"/>
</dbReference>
<gene>
    <name evidence="12" type="ORF">BOTBODRAFT_33952</name>
</gene>
<dbReference type="EMBL" id="KL198046">
    <property type="protein sequence ID" value="KDQ13079.1"/>
    <property type="molecule type" value="Genomic_DNA"/>
</dbReference>
<feature type="repeat" description="WD" evidence="10">
    <location>
        <begin position="51"/>
        <end position="82"/>
    </location>
</feature>
<keyword evidence="7" id="KW-0206">Cytoskeleton</keyword>
<evidence type="ECO:0000256" key="2">
    <source>
        <dbReference type="ARBA" id="ARBA00006260"/>
    </source>
</evidence>